<dbReference type="PANTHER" id="PTHR13710">
    <property type="entry name" value="DNA HELICASE RECQ FAMILY MEMBER"/>
    <property type="match status" value="1"/>
</dbReference>
<dbReference type="GeneID" id="64601523"/>
<dbReference type="SUPFAM" id="SSF52540">
    <property type="entry name" value="P-loop containing nucleoside triphosphate hydrolases"/>
    <property type="match status" value="1"/>
</dbReference>
<dbReference type="Gene3D" id="3.40.50.300">
    <property type="entry name" value="P-loop containing nucleotide triphosphate hydrolases"/>
    <property type="match status" value="2"/>
</dbReference>
<feature type="domain" description="Helicase ATP-binding" evidence="7">
    <location>
        <begin position="36"/>
        <end position="208"/>
    </location>
</feature>
<dbReference type="OrthoDB" id="10261556at2759"/>
<dbReference type="Proteomes" id="UP000719766">
    <property type="component" value="Unassembled WGS sequence"/>
</dbReference>
<dbReference type="GO" id="GO:0016787">
    <property type="term" value="F:hydrolase activity"/>
    <property type="evidence" value="ECO:0007669"/>
    <property type="project" value="UniProtKB-KW"/>
</dbReference>
<keyword evidence="2" id="KW-0547">Nucleotide-binding</keyword>
<dbReference type="RefSeq" id="XP_041153247.1">
    <property type="nucleotide sequence ID" value="XM_041307759.1"/>
</dbReference>
<dbReference type="InterPro" id="IPR001650">
    <property type="entry name" value="Helicase_C-like"/>
</dbReference>
<evidence type="ECO:0000256" key="5">
    <source>
        <dbReference type="ARBA" id="ARBA00034808"/>
    </source>
</evidence>
<accession>A0A9P7DM55</accession>
<dbReference type="PROSITE" id="PS51194">
    <property type="entry name" value="HELICASE_CTER"/>
    <property type="match status" value="1"/>
</dbReference>
<comment type="caution">
    <text evidence="10">The sequence shown here is derived from an EMBL/GenBank/DDBJ whole genome shotgun (WGS) entry which is preliminary data.</text>
</comment>
<dbReference type="GO" id="GO:0000724">
    <property type="term" value="P:double-strand break repair via homologous recombination"/>
    <property type="evidence" value="ECO:0007669"/>
    <property type="project" value="TreeGrafter"/>
</dbReference>
<evidence type="ECO:0000259" key="8">
    <source>
        <dbReference type="PROSITE" id="PS51194"/>
    </source>
</evidence>
<dbReference type="EMBL" id="JABBWE010000014">
    <property type="protein sequence ID" value="KAG1798235.1"/>
    <property type="molecule type" value="Genomic_DNA"/>
</dbReference>
<keyword evidence="3" id="KW-0067">ATP-binding</keyword>
<dbReference type="AlphaFoldDB" id="A0A9P7DM55"/>
<evidence type="ECO:0000256" key="1">
    <source>
        <dbReference type="ARBA" id="ARBA00005446"/>
    </source>
</evidence>
<comment type="catalytic activity">
    <reaction evidence="4">
        <text>Couples ATP hydrolysis with the unwinding of duplex DNA by translocating in the 3'-5' direction.</text>
        <dbReference type="EC" id="5.6.2.4"/>
    </reaction>
</comment>
<dbReference type="EC" id="5.6.2.4" evidence="5"/>
<feature type="domain" description="Helicase C-terminal" evidence="8">
    <location>
        <begin position="237"/>
        <end position="390"/>
    </location>
</feature>
<dbReference type="Pfam" id="PF00271">
    <property type="entry name" value="Helicase_C"/>
    <property type="match status" value="1"/>
</dbReference>
<evidence type="ECO:0000259" key="7">
    <source>
        <dbReference type="PROSITE" id="PS51192"/>
    </source>
</evidence>
<evidence type="ECO:0000313" key="10">
    <source>
        <dbReference type="EMBL" id="KAG1798235.1"/>
    </source>
</evidence>
<comment type="similarity">
    <text evidence="1">Belongs to the helicase family. RecQ subfamily.</text>
</comment>
<dbReference type="GO" id="GO:0005694">
    <property type="term" value="C:chromosome"/>
    <property type="evidence" value="ECO:0007669"/>
    <property type="project" value="TreeGrafter"/>
</dbReference>
<sequence>MASPPLNYDIPSIATIRTAVHERFGFVPCNWQVQSAQAQLKKRDVVTLSPTGSGKTLTFWIPLLFNDGGITILITPLTILGDKNVIELQEVNIPVVNLSAATATDTIFEEIATRKFRVIIVSPERILSDRRFDTLWKTPQFVNKLFSITFDEAHCISQWGGDFRPSYAELGRLRWLVPPHVVFHVASATLPRHVLHDVKSILHMQDHRTTEARRTNDRPNIHLMVIEMLDPLNSMHDLKRVLKFNGDPPPPKFMVFCNERKETERLCEFARSEAPPTVAKKLVWFHSGMSTDFRAETIENLRKGEIWGIFCTDAAGMGLDLRDIALVIQWKYTSSLCTLWQRLGRAARDISTEATGIYLVEPQYIDYQKEKARERANARTAKRKQVDDGGGGSRKKHKSTSIAQVPSVGNRTESGEDVRNPQHAIQRIVPKDLNDEEYEAAAMDAYINARARGFCRRNVSNEYFDNPQITGLSLNASSISPVCHPDCARCIIKPSRLCCDSCHIGSFILPAPTTQAPKQTRAPNKLKIPDYQMGPGDFALRIELQEWRRERLIEIGAGGDDFFGVQLIMADEILNRIVDLAHSRKIDGVSSIRDQASWRYCDRWGSQIFNIVQKYYLPSADNAPPSIAENPTTFATNLDINALPSNKPPRQKKPSTCRACGQAGHIGEFIVFLYSCNF</sequence>
<dbReference type="GO" id="GO:0005737">
    <property type="term" value="C:cytoplasm"/>
    <property type="evidence" value="ECO:0007669"/>
    <property type="project" value="TreeGrafter"/>
</dbReference>
<dbReference type="PANTHER" id="PTHR13710:SF154">
    <property type="entry name" value="RECQ HELICASE, PUTATIVE (AFU_ORTHOLOGUE AFUA_6G14720)-RELATED"/>
    <property type="match status" value="1"/>
</dbReference>
<dbReference type="SMART" id="SM00487">
    <property type="entry name" value="DEXDc"/>
    <property type="match status" value="1"/>
</dbReference>
<dbReference type="EMBL" id="JABBWE010000104">
    <property type="protein sequence ID" value="KAG1785764.1"/>
    <property type="molecule type" value="Genomic_DNA"/>
</dbReference>
<gene>
    <name evidence="9" type="ORF">HD556DRAFT_1450418</name>
    <name evidence="10" type="ORF">HD556DRAFT_1463938</name>
</gene>
<organism evidence="10 11">
    <name type="scientific">Suillus plorans</name>
    <dbReference type="NCBI Taxonomy" id="116603"/>
    <lineage>
        <taxon>Eukaryota</taxon>
        <taxon>Fungi</taxon>
        <taxon>Dikarya</taxon>
        <taxon>Basidiomycota</taxon>
        <taxon>Agaricomycotina</taxon>
        <taxon>Agaricomycetes</taxon>
        <taxon>Agaricomycetidae</taxon>
        <taxon>Boletales</taxon>
        <taxon>Suillineae</taxon>
        <taxon>Suillaceae</taxon>
        <taxon>Suillus</taxon>
    </lineage>
</organism>
<keyword evidence="11" id="KW-1185">Reference proteome</keyword>
<feature type="region of interest" description="Disordered" evidence="6">
    <location>
        <begin position="371"/>
        <end position="426"/>
    </location>
</feature>
<protein>
    <recommendedName>
        <fullName evidence="5">DNA 3'-5' helicase</fullName>
        <ecNumber evidence="5">5.6.2.4</ecNumber>
    </recommendedName>
</protein>
<evidence type="ECO:0000256" key="3">
    <source>
        <dbReference type="ARBA" id="ARBA00022840"/>
    </source>
</evidence>
<dbReference type="GO" id="GO:0003676">
    <property type="term" value="F:nucleic acid binding"/>
    <property type="evidence" value="ECO:0007669"/>
    <property type="project" value="InterPro"/>
</dbReference>
<dbReference type="PROSITE" id="PS51192">
    <property type="entry name" value="HELICASE_ATP_BIND_1"/>
    <property type="match status" value="1"/>
</dbReference>
<evidence type="ECO:0000256" key="2">
    <source>
        <dbReference type="ARBA" id="ARBA00022741"/>
    </source>
</evidence>
<proteinExistence type="inferred from homology"/>
<keyword evidence="10" id="KW-0378">Hydrolase</keyword>
<reference evidence="10" key="1">
    <citation type="journal article" date="2020" name="New Phytol.">
        <title>Comparative genomics reveals dynamic genome evolution in host specialist ectomycorrhizal fungi.</title>
        <authorList>
            <person name="Lofgren L.A."/>
            <person name="Nguyen N.H."/>
            <person name="Vilgalys R."/>
            <person name="Ruytinx J."/>
            <person name="Liao H.L."/>
            <person name="Branco S."/>
            <person name="Kuo A."/>
            <person name="LaButti K."/>
            <person name="Lipzen A."/>
            <person name="Andreopoulos W."/>
            <person name="Pangilinan J."/>
            <person name="Riley R."/>
            <person name="Hundley H."/>
            <person name="Na H."/>
            <person name="Barry K."/>
            <person name="Grigoriev I.V."/>
            <person name="Stajich J.E."/>
            <person name="Kennedy P.G."/>
        </authorList>
    </citation>
    <scope>NUCLEOTIDE SEQUENCE</scope>
    <source>
        <strain evidence="10">S12</strain>
    </source>
</reference>
<name>A0A9P7DM55_9AGAM</name>
<dbReference type="Pfam" id="PF00270">
    <property type="entry name" value="DEAD"/>
    <property type="match status" value="1"/>
</dbReference>
<evidence type="ECO:0000256" key="6">
    <source>
        <dbReference type="SAM" id="MobiDB-lite"/>
    </source>
</evidence>
<dbReference type="GO" id="GO:0009378">
    <property type="term" value="F:four-way junction helicase activity"/>
    <property type="evidence" value="ECO:0007669"/>
    <property type="project" value="TreeGrafter"/>
</dbReference>
<dbReference type="GO" id="GO:0043138">
    <property type="term" value="F:3'-5' DNA helicase activity"/>
    <property type="evidence" value="ECO:0007669"/>
    <property type="project" value="UniProtKB-EC"/>
</dbReference>
<dbReference type="GO" id="GO:0005524">
    <property type="term" value="F:ATP binding"/>
    <property type="evidence" value="ECO:0007669"/>
    <property type="project" value="UniProtKB-KW"/>
</dbReference>
<evidence type="ECO:0000313" key="9">
    <source>
        <dbReference type="EMBL" id="KAG1785764.1"/>
    </source>
</evidence>
<dbReference type="SMART" id="SM00490">
    <property type="entry name" value="HELICc"/>
    <property type="match status" value="1"/>
</dbReference>
<dbReference type="InterPro" id="IPR011545">
    <property type="entry name" value="DEAD/DEAH_box_helicase_dom"/>
</dbReference>
<evidence type="ECO:0000256" key="4">
    <source>
        <dbReference type="ARBA" id="ARBA00034617"/>
    </source>
</evidence>
<evidence type="ECO:0000313" key="11">
    <source>
        <dbReference type="Proteomes" id="UP000719766"/>
    </source>
</evidence>
<feature type="compositionally biased region" description="Polar residues" evidence="6">
    <location>
        <begin position="400"/>
        <end position="412"/>
    </location>
</feature>
<dbReference type="InterPro" id="IPR027417">
    <property type="entry name" value="P-loop_NTPase"/>
</dbReference>
<dbReference type="InterPro" id="IPR014001">
    <property type="entry name" value="Helicase_ATP-bd"/>
</dbReference>